<sequence>MAQDIFAPKSSFDIAFERPQEPVKDNTAKIRSDFQSMALNSQARAIQGQTQYESAVFSGINAGLKIAGTGVEAYQNAREKGAISDLEKAIDNIDQEVEQKGMSYESRRSRISEEIQKASDKLPGGYRDLAKYDTVLKAKTGLSLKEIATSPEQTMQEAIMRDPVFISAYQASRILEPNLTEQQRFAYAQNAAAENAAVSLMQTTANTNDLSSYYGKTKPLINNQLKNLDNAVVASLAVKRDSGQPITTLDIEQLEVRVAEAKRLIEMQVPNIVPQEERDNVTEYFTNLENFLTQVKETKDPEKVAEGVASFLSQSGNTMAEVIAGASITNSDLLASPAGVDIMKTITTKLSNDSPTAAVSSKGDLGSIFDGILANKPDVVVGPNTILSPEEMGALFDTTNMTAADLLTERQAGIALLKNLEVGAVATEQGRKQLVAGVASVVKSLNHLDFHQTGSQIKEIVEDSGLLEKINMLESVDKPAANQIRTLLNSALTNNLRFAESTLSSTEANAKGAYGYNPELKWDEATKTYYATNSQFIRAVQQNLASDAPNTTSLGMPLAKGSYLAKFGDIAKAYKYRTVIEQTNTLLGKTLVEGVENDQVTVLQGSRLDPIVVENQEAVDLVPEGQWYSLGGAVSPKPYTIKGETDDEQQAFFDSLEPGSVFINPSDGRMLTKPEPEFK</sequence>
<proteinExistence type="predicted"/>
<evidence type="ECO:0000313" key="1">
    <source>
        <dbReference type="EMBL" id="QBQ72647.1"/>
    </source>
</evidence>
<organism evidence="1 2">
    <name type="scientific">Roseobacter phage CRP-4</name>
    <dbReference type="NCBI Taxonomy" id="2559283"/>
    <lineage>
        <taxon>Viruses</taxon>
        <taxon>Duplodnaviria</taxon>
        <taxon>Heunggongvirae</taxon>
        <taxon>Uroviricota</taxon>
        <taxon>Caudoviricetes</taxon>
        <taxon>Zobellviridae</taxon>
        <taxon>Cobavirinae</taxon>
        <taxon>Veravirus</taxon>
    </lineage>
</organism>
<dbReference type="Proteomes" id="UP000424671">
    <property type="component" value="Segment"/>
</dbReference>
<accession>A0A646QWP2</accession>
<gene>
    <name evidence="1" type="ORF">CRP4_gp38</name>
</gene>
<evidence type="ECO:0000313" key="2">
    <source>
        <dbReference type="Proteomes" id="UP000424671"/>
    </source>
</evidence>
<protein>
    <submittedName>
        <fullName evidence="1">Uncharacterized protein</fullName>
    </submittedName>
</protein>
<dbReference type="EMBL" id="MK613346">
    <property type="protein sequence ID" value="QBQ72647.1"/>
    <property type="molecule type" value="Genomic_DNA"/>
</dbReference>
<name>A0A646QWP2_9CAUD</name>
<reference evidence="1 2" key="1">
    <citation type="journal article" date="2019" name="mSystems">
        <title>Diverse, abundant and novel viruses infecting the marine abundant Roseobacter RCA lineage.</title>
        <authorList>
            <person name="Zhang Z.F."/>
            <person name="Chen F."/>
            <person name="Chu X."/>
            <person name="Zhang H."/>
            <person name="Luo H.W."/>
            <person name="Zhai Z.Q."/>
            <person name="Yang M.Y."/>
            <person name="Zhao Y.L."/>
        </authorList>
    </citation>
    <scope>NUCLEOTIDE SEQUENCE [LARGE SCALE GENOMIC DNA]</scope>
</reference>